<feature type="region of interest" description="Disordered" evidence="4">
    <location>
        <begin position="322"/>
        <end position="342"/>
    </location>
</feature>
<feature type="region of interest" description="Disordered" evidence="4">
    <location>
        <begin position="402"/>
        <end position="423"/>
    </location>
</feature>
<dbReference type="AlphaFoldDB" id="A0AAJ8JXY8"/>
<organism evidence="5 6">
    <name type="scientific">Cryptococcus depauperatus CBS 7841</name>
    <dbReference type="NCBI Taxonomy" id="1295531"/>
    <lineage>
        <taxon>Eukaryota</taxon>
        <taxon>Fungi</taxon>
        <taxon>Dikarya</taxon>
        <taxon>Basidiomycota</taxon>
        <taxon>Agaricomycotina</taxon>
        <taxon>Tremellomycetes</taxon>
        <taxon>Tremellales</taxon>
        <taxon>Cryptococcaceae</taxon>
        <taxon>Cryptococcus</taxon>
    </lineage>
</organism>
<dbReference type="GO" id="GO:0005737">
    <property type="term" value="C:cytoplasm"/>
    <property type="evidence" value="ECO:0007669"/>
    <property type="project" value="UniProtKB-ARBA"/>
</dbReference>
<evidence type="ECO:0000256" key="2">
    <source>
        <dbReference type="ARBA" id="ARBA00013807"/>
    </source>
</evidence>
<sequence>MQSILSSCPCCQLKQNPLYCQSCLREGIALHKELLRNLQARIDLTIQQSQALVQGPSSLNTGSGPGTAAWRELRAEVAAREKSCVIVREKIAERERMISSISKYVSDNAVKIRYRALAAAEASPPALRLQTSLKNIQFQLRDTESRIIHARQVLIREAVDVFGLKQHRSGAWEIAGLILPLPEAFRSISHTLHLLSLITTYLSITLPFTPISPPTSKRHIGRPVVKANLPFVSTTKWRDKHVLWMPSNASVSNKIKSSNITPSSKSPLHPAISVIVAKSASKHKQFLISFALFSFSVAYLAWSQDVSGIGIQETKKVLLERSDEEASQSINPRSRHNPSDSSLISPTSVLQLIHAITLSPTLGHKSHSPGGRFILKHVGFGLDVAKVVHTVLKAEQERWSFDTTSTEDKEEMNEEWHLLDADT</sequence>
<name>A0AAJ8JXY8_9TREE</name>
<dbReference type="GO" id="GO:0032991">
    <property type="term" value="C:protein-containing complex"/>
    <property type="evidence" value="ECO:0007669"/>
    <property type="project" value="UniProtKB-ARBA"/>
</dbReference>
<keyword evidence="3" id="KW-0175">Coiled coil</keyword>
<keyword evidence="6" id="KW-1185">Reference proteome</keyword>
<feature type="compositionally biased region" description="Basic and acidic residues" evidence="4">
    <location>
        <begin position="414"/>
        <end position="423"/>
    </location>
</feature>
<proteinExistence type="inferred from homology"/>
<dbReference type="GeneID" id="91089962"/>
<comment type="similarity">
    <text evidence="1">Belongs to the ATG14 family.</text>
</comment>
<evidence type="ECO:0000256" key="3">
    <source>
        <dbReference type="ARBA" id="ARBA00023054"/>
    </source>
</evidence>
<dbReference type="InterPro" id="IPR018791">
    <property type="entry name" value="UV_resistance/autophagy_Atg14"/>
</dbReference>
<evidence type="ECO:0000256" key="4">
    <source>
        <dbReference type="SAM" id="MobiDB-lite"/>
    </source>
</evidence>
<evidence type="ECO:0000256" key="1">
    <source>
        <dbReference type="ARBA" id="ARBA00009574"/>
    </source>
</evidence>
<protein>
    <recommendedName>
        <fullName evidence="2">Autophagy-related protein 14</fullName>
    </recommendedName>
</protein>
<accession>A0AAJ8JXY8</accession>
<reference evidence="5" key="1">
    <citation type="submission" date="2016-06" db="EMBL/GenBank/DDBJ databases">
        <authorList>
            <person name="Cuomo C."/>
            <person name="Litvintseva A."/>
            <person name="Heitman J."/>
            <person name="Chen Y."/>
            <person name="Sun S."/>
            <person name="Springer D."/>
            <person name="Dromer F."/>
            <person name="Young S."/>
            <person name="Zeng Q."/>
            <person name="Chapman S."/>
            <person name="Gujja S."/>
            <person name="Saif S."/>
            <person name="Birren B."/>
        </authorList>
    </citation>
    <scope>NUCLEOTIDE SEQUENCE</scope>
    <source>
        <strain evidence="5">CBS 7841</strain>
    </source>
</reference>
<dbReference type="KEGG" id="cdep:91089962"/>
<evidence type="ECO:0000313" key="5">
    <source>
        <dbReference type="EMBL" id="WVN90517.1"/>
    </source>
</evidence>
<dbReference type="Pfam" id="PF10186">
    <property type="entry name" value="ATG14"/>
    <property type="match status" value="1"/>
</dbReference>
<gene>
    <name evidence="5" type="ORF">L203_105753</name>
</gene>
<reference evidence="5" key="3">
    <citation type="submission" date="2024-01" db="EMBL/GenBank/DDBJ databases">
        <authorList>
            <person name="Coelho M.A."/>
            <person name="David-Palma M."/>
            <person name="Shea T."/>
            <person name="Sun S."/>
            <person name="Cuomo C.A."/>
            <person name="Heitman J."/>
        </authorList>
    </citation>
    <scope>NUCLEOTIDE SEQUENCE</scope>
    <source>
        <strain evidence="5">CBS 7841</strain>
    </source>
</reference>
<evidence type="ECO:0000313" key="6">
    <source>
        <dbReference type="Proteomes" id="UP000094043"/>
    </source>
</evidence>
<reference evidence="5" key="2">
    <citation type="journal article" date="2022" name="Elife">
        <title>Obligate sexual reproduction of a homothallic fungus closely related to the Cryptococcus pathogenic species complex.</title>
        <authorList>
            <person name="Passer A.R."/>
            <person name="Clancey S.A."/>
            <person name="Shea T."/>
            <person name="David-Palma M."/>
            <person name="Averette A.F."/>
            <person name="Boekhout T."/>
            <person name="Porcel B.M."/>
            <person name="Nowrousian M."/>
            <person name="Cuomo C.A."/>
            <person name="Sun S."/>
            <person name="Heitman J."/>
            <person name="Coelho M.A."/>
        </authorList>
    </citation>
    <scope>NUCLEOTIDE SEQUENCE</scope>
    <source>
        <strain evidence="5">CBS 7841</strain>
    </source>
</reference>
<dbReference type="RefSeq" id="XP_066071217.1">
    <property type="nucleotide sequence ID" value="XM_066215120.1"/>
</dbReference>
<dbReference type="Proteomes" id="UP000094043">
    <property type="component" value="Chromosome 7"/>
</dbReference>
<dbReference type="EMBL" id="CP143790">
    <property type="protein sequence ID" value="WVN90517.1"/>
    <property type="molecule type" value="Genomic_DNA"/>
</dbReference>